<accession>A0AAV4SP85</accession>
<keyword evidence="2" id="KW-1185">Reference proteome</keyword>
<dbReference type="EMBL" id="BPLQ01008125">
    <property type="protein sequence ID" value="GIY35031.1"/>
    <property type="molecule type" value="Genomic_DNA"/>
</dbReference>
<gene>
    <name evidence="1" type="ORF">CDAR_392201</name>
</gene>
<proteinExistence type="predicted"/>
<dbReference type="Proteomes" id="UP001054837">
    <property type="component" value="Unassembled WGS sequence"/>
</dbReference>
<evidence type="ECO:0000313" key="1">
    <source>
        <dbReference type="EMBL" id="GIY35031.1"/>
    </source>
</evidence>
<reference evidence="1 2" key="1">
    <citation type="submission" date="2021-06" db="EMBL/GenBank/DDBJ databases">
        <title>Caerostris darwini draft genome.</title>
        <authorList>
            <person name="Kono N."/>
            <person name="Arakawa K."/>
        </authorList>
    </citation>
    <scope>NUCLEOTIDE SEQUENCE [LARGE SCALE GENOMIC DNA]</scope>
</reference>
<protein>
    <submittedName>
        <fullName evidence="1">Uncharacterized protein</fullName>
    </submittedName>
</protein>
<name>A0AAV4SP85_9ARAC</name>
<organism evidence="1 2">
    <name type="scientific">Caerostris darwini</name>
    <dbReference type="NCBI Taxonomy" id="1538125"/>
    <lineage>
        <taxon>Eukaryota</taxon>
        <taxon>Metazoa</taxon>
        <taxon>Ecdysozoa</taxon>
        <taxon>Arthropoda</taxon>
        <taxon>Chelicerata</taxon>
        <taxon>Arachnida</taxon>
        <taxon>Araneae</taxon>
        <taxon>Araneomorphae</taxon>
        <taxon>Entelegynae</taxon>
        <taxon>Araneoidea</taxon>
        <taxon>Araneidae</taxon>
        <taxon>Caerostris</taxon>
    </lineage>
</organism>
<evidence type="ECO:0000313" key="2">
    <source>
        <dbReference type="Proteomes" id="UP001054837"/>
    </source>
</evidence>
<sequence>MASVQEFVAIMGKAMAIKYSTSYLLAEGESQGGQKFADGDSQLDKSLLMDKSYENLNWGSSASVTCLIWCSRLNAFRTDSPKDALNQTSQS</sequence>
<comment type="caution">
    <text evidence="1">The sequence shown here is derived from an EMBL/GenBank/DDBJ whole genome shotgun (WGS) entry which is preliminary data.</text>
</comment>
<dbReference type="AlphaFoldDB" id="A0AAV4SP85"/>
<feature type="non-terminal residue" evidence="1">
    <location>
        <position position="91"/>
    </location>
</feature>